<evidence type="ECO:0000313" key="4">
    <source>
        <dbReference type="EMBL" id="KAK3743369.1"/>
    </source>
</evidence>
<reference evidence="4" key="1">
    <citation type="journal article" date="2023" name="G3 (Bethesda)">
        <title>A reference genome for the long-term kleptoplast-retaining sea slug Elysia crispata morphotype clarki.</title>
        <authorList>
            <person name="Eastman K.E."/>
            <person name="Pendleton A.L."/>
            <person name="Shaikh M.A."/>
            <person name="Suttiyut T."/>
            <person name="Ogas R."/>
            <person name="Tomko P."/>
            <person name="Gavelis G."/>
            <person name="Widhalm J.R."/>
            <person name="Wisecaver J.H."/>
        </authorList>
    </citation>
    <scope>NUCLEOTIDE SEQUENCE</scope>
    <source>
        <strain evidence="4">ECLA1</strain>
    </source>
</reference>
<evidence type="ECO:0000313" key="5">
    <source>
        <dbReference type="Proteomes" id="UP001283361"/>
    </source>
</evidence>
<gene>
    <name evidence="4" type="ORF">RRG08_061305</name>
</gene>
<keyword evidence="2" id="KW-0812">Transmembrane</keyword>
<keyword evidence="5" id="KW-1185">Reference proteome</keyword>
<feature type="compositionally biased region" description="Basic and acidic residues" evidence="1">
    <location>
        <begin position="1"/>
        <end position="12"/>
    </location>
</feature>
<keyword evidence="2" id="KW-0472">Membrane</keyword>
<dbReference type="PANTHER" id="PTHR36902">
    <property type="entry name" value="ENRICHED IN SURFACE-LABELED PROTEOME PROTEIN 9"/>
    <property type="match status" value="1"/>
</dbReference>
<evidence type="ECO:0000259" key="3">
    <source>
        <dbReference type="Pfam" id="PF25898"/>
    </source>
</evidence>
<keyword evidence="2" id="KW-1133">Transmembrane helix</keyword>
<evidence type="ECO:0000256" key="2">
    <source>
        <dbReference type="SAM" id="Phobius"/>
    </source>
</evidence>
<dbReference type="AlphaFoldDB" id="A0AAE0YEV9"/>
<dbReference type="InterPro" id="IPR058831">
    <property type="entry name" value="LolA-like_dom_2nd"/>
</dbReference>
<name>A0AAE0YEV9_9GAST</name>
<feature type="transmembrane region" description="Helical" evidence="2">
    <location>
        <begin position="680"/>
        <end position="702"/>
    </location>
</feature>
<dbReference type="PANTHER" id="PTHR36902:SF1">
    <property type="entry name" value="ENRICHED IN SURFACE-LABELED PROTEOME PROTEIN 9"/>
    <property type="match status" value="1"/>
</dbReference>
<feature type="region of interest" description="Disordered" evidence="1">
    <location>
        <begin position="1"/>
        <end position="25"/>
    </location>
</feature>
<sequence>MTPPVEGREHKSVSSGTPEGGSHIVPRKRQHDLSVFLHLLPGVDRPATPSWNENTRQASDGLRLEIFRRQKKMKTGPTSPCVAVTTLWLLLWFGSPVSGAYNTGFCSLKTKTGTEVTGSVTPFFFDDYSLLNEAAFIKVENVSEAKLIHQQLYYSKSKNQVVLNEDTPLDNFWVFVDQASEDCIYKSGGEQCTAEEGECKKTAERVGFGNKKDGKIVIGSPSERMIYPTNIKKTVSFGPSMVRGMKTNKFGICSYEEDTDQTFVTIFHVLDPKSYPNMDQTQKILLSLARFGKQPGAKNSMLRLDFTDYTKLLPSQLTNGFRLGESRCGTVRSTFTTRKTPQPTVRFSFVNNLFATDTDLVRAKTIISEHQEFNLNAQLASSIRDVPVDDQTEKNTVMRLEDYRGGLFYTYSITNGACNVTTLTQKLQTDRQLSPQQLWGLDLENPTYLGVYENRDIPCDVWEFNGRSADEKSVTLYTATNEWLDKQGYDKDFFFPVERIERGNKANFYEIYAFKDNPGYRIPFLPNCYQEDDMVWGELTLMMNFNIEIAHRAIHFEYEFRSLLMKVTGIKSPVRIGGIVAIPSQTAPNKETTVLFKILGKLVGYDDASAAVYKKDPVTNQQAVKTIRKQVDAGNLRFTLDGKTISINFKKGSFAISESRERYQFVDSIGVTSGYSSGTMAGVAIALLVVCLALGVAAVFAYKRFSGGAGSGISLGMKSLEEEA</sequence>
<dbReference type="Pfam" id="PF25898">
    <property type="entry name" value="LolA_2nd_metazoa"/>
    <property type="match status" value="1"/>
</dbReference>
<feature type="domain" description="LolA-like" evidence="3">
    <location>
        <begin position="342"/>
        <end position="512"/>
    </location>
</feature>
<dbReference type="EMBL" id="JAWDGP010006314">
    <property type="protein sequence ID" value="KAK3743369.1"/>
    <property type="molecule type" value="Genomic_DNA"/>
</dbReference>
<protein>
    <recommendedName>
        <fullName evidence="3">LolA-like domain-containing protein</fullName>
    </recommendedName>
</protein>
<accession>A0AAE0YEV9</accession>
<evidence type="ECO:0000256" key="1">
    <source>
        <dbReference type="SAM" id="MobiDB-lite"/>
    </source>
</evidence>
<proteinExistence type="predicted"/>
<dbReference type="Proteomes" id="UP001283361">
    <property type="component" value="Unassembled WGS sequence"/>
</dbReference>
<comment type="caution">
    <text evidence="4">The sequence shown here is derived from an EMBL/GenBank/DDBJ whole genome shotgun (WGS) entry which is preliminary data.</text>
</comment>
<organism evidence="4 5">
    <name type="scientific">Elysia crispata</name>
    <name type="common">lettuce slug</name>
    <dbReference type="NCBI Taxonomy" id="231223"/>
    <lineage>
        <taxon>Eukaryota</taxon>
        <taxon>Metazoa</taxon>
        <taxon>Spiralia</taxon>
        <taxon>Lophotrochozoa</taxon>
        <taxon>Mollusca</taxon>
        <taxon>Gastropoda</taxon>
        <taxon>Heterobranchia</taxon>
        <taxon>Euthyneura</taxon>
        <taxon>Panpulmonata</taxon>
        <taxon>Sacoglossa</taxon>
        <taxon>Placobranchoidea</taxon>
        <taxon>Plakobranchidae</taxon>
        <taxon>Elysia</taxon>
    </lineage>
</organism>